<evidence type="ECO:0000256" key="3">
    <source>
        <dbReference type="ARBA" id="ARBA00023163"/>
    </source>
</evidence>
<keyword evidence="7" id="KW-1185">Reference proteome</keyword>
<gene>
    <name evidence="6" type="ORF">DFR71_5280</name>
</gene>
<feature type="DNA-binding region" description="H-T-H motif" evidence="4">
    <location>
        <begin position="32"/>
        <end position="51"/>
    </location>
</feature>
<evidence type="ECO:0000313" key="7">
    <source>
        <dbReference type="Proteomes" id="UP000294856"/>
    </source>
</evidence>
<evidence type="ECO:0000256" key="4">
    <source>
        <dbReference type="PROSITE-ProRule" id="PRU00335"/>
    </source>
</evidence>
<name>A0A4V2PAG7_9NOCA</name>
<dbReference type="Gene3D" id="1.10.357.10">
    <property type="entry name" value="Tetracycline Repressor, domain 2"/>
    <property type="match status" value="1"/>
</dbReference>
<dbReference type="Proteomes" id="UP000294856">
    <property type="component" value="Unassembled WGS sequence"/>
</dbReference>
<keyword evidence="1" id="KW-0805">Transcription regulation</keyword>
<keyword evidence="2 4" id="KW-0238">DNA-binding</keyword>
<evidence type="ECO:0000313" key="6">
    <source>
        <dbReference type="EMBL" id="TCJ93435.1"/>
    </source>
</evidence>
<dbReference type="Pfam" id="PF17754">
    <property type="entry name" value="TetR_C_14"/>
    <property type="match status" value="1"/>
</dbReference>
<sequence length="195" mass="21687">MSLRDLKRERTRRSIVDTAFRLFAERGFDGVTVAEIAAAAEVGTRTLHRYFTSKEELVFPEDDDLRADLARLLAERPAGEHPETTLAVVITPLISRFGGEQLTRARTRDALITATPALRARDLAKQAAVEQLIEHHLARQLGVAVDSDVRPALWAKIGMACFFSAYRVWLHTGGDLAHHLTDARTALAETIPRHS</sequence>
<feature type="domain" description="HTH tetR-type" evidence="5">
    <location>
        <begin position="9"/>
        <end position="69"/>
    </location>
</feature>
<dbReference type="GO" id="GO:0000976">
    <property type="term" value="F:transcription cis-regulatory region binding"/>
    <property type="evidence" value="ECO:0007669"/>
    <property type="project" value="TreeGrafter"/>
</dbReference>
<dbReference type="InterPro" id="IPR041347">
    <property type="entry name" value="MftR_C"/>
</dbReference>
<dbReference type="InterPro" id="IPR050109">
    <property type="entry name" value="HTH-type_TetR-like_transc_reg"/>
</dbReference>
<dbReference type="InterPro" id="IPR009057">
    <property type="entry name" value="Homeodomain-like_sf"/>
</dbReference>
<proteinExistence type="predicted"/>
<dbReference type="SUPFAM" id="SSF46689">
    <property type="entry name" value="Homeodomain-like"/>
    <property type="match status" value="1"/>
</dbReference>
<dbReference type="GO" id="GO:0003700">
    <property type="term" value="F:DNA-binding transcription factor activity"/>
    <property type="evidence" value="ECO:0007669"/>
    <property type="project" value="TreeGrafter"/>
</dbReference>
<dbReference type="PANTHER" id="PTHR30055:SF238">
    <property type="entry name" value="MYCOFACTOCIN BIOSYNTHESIS TRANSCRIPTIONAL REGULATOR MFTR-RELATED"/>
    <property type="match status" value="1"/>
</dbReference>
<evidence type="ECO:0000256" key="1">
    <source>
        <dbReference type="ARBA" id="ARBA00023015"/>
    </source>
</evidence>
<dbReference type="InterPro" id="IPR023772">
    <property type="entry name" value="DNA-bd_HTH_TetR-type_CS"/>
</dbReference>
<dbReference type="PROSITE" id="PS50977">
    <property type="entry name" value="HTH_TETR_2"/>
    <property type="match status" value="1"/>
</dbReference>
<keyword evidence="3" id="KW-0804">Transcription</keyword>
<comment type="caution">
    <text evidence="6">The sequence shown here is derived from an EMBL/GenBank/DDBJ whole genome shotgun (WGS) entry which is preliminary data.</text>
</comment>
<evidence type="ECO:0000259" key="5">
    <source>
        <dbReference type="PROSITE" id="PS50977"/>
    </source>
</evidence>
<dbReference type="Gene3D" id="1.10.10.60">
    <property type="entry name" value="Homeodomain-like"/>
    <property type="match status" value="1"/>
</dbReference>
<dbReference type="STRING" id="1210063.GCA_001612665_06276"/>
<protein>
    <submittedName>
        <fullName evidence="6">TetR family transcriptional regulator</fullName>
    </submittedName>
</protein>
<dbReference type="Pfam" id="PF00440">
    <property type="entry name" value="TetR_N"/>
    <property type="match status" value="1"/>
</dbReference>
<organism evidence="6 7">
    <name type="scientific">Nocardia alba</name>
    <dbReference type="NCBI Taxonomy" id="225051"/>
    <lineage>
        <taxon>Bacteria</taxon>
        <taxon>Bacillati</taxon>
        <taxon>Actinomycetota</taxon>
        <taxon>Actinomycetes</taxon>
        <taxon>Mycobacteriales</taxon>
        <taxon>Nocardiaceae</taxon>
        <taxon>Nocardia</taxon>
    </lineage>
</organism>
<dbReference type="RefSeq" id="WP_067459653.1">
    <property type="nucleotide sequence ID" value="NZ_SMFR01000005.1"/>
</dbReference>
<dbReference type="InterPro" id="IPR001647">
    <property type="entry name" value="HTH_TetR"/>
</dbReference>
<reference evidence="6 7" key="1">
    <citation type="submission" date="2019-03" db="EMBL/GenBank/DDBJ databases">
        <title>Genomic Encyclopedia of Type Strains, Phase IV (KMG-IV): sequencing the most valuable type-strain genomes for metagenomic binning, comparative biology and taxonomic classification.</title>
        <authorList>
            <person name="Goeker M."/>
        </authorList>
    </citation>
    <scope>NUCLEOTIDE SEQUENCE [LARGE SCALE GENOMIC DNA]</scope>
    <source>
        <strain evidence="6 7">DSM 44684</strain>
    </source>
</reference>
<evidence type="ECO:0000256" key="2">
    <source>
        <dbReference type="ARBA" id="ARBA00023125"/>
    </source>
</evidence>
<dbReference type="EMBL" id="SMFR01000005">
    <property type="protein sequence ID" value="TCJ93435.1"/>
    <property type="molecule type" value="Genomic_DNA"/>
</dbReference>
<dbReference type="PROSITE" id="PS01081">
    <property type="entry name" value="HTH_TETR_1"/>
    <property type="match status" value="1"/>
</dbReference>
<dbReference type="PRINTS" id="PR00455">
    <property type="entry name" value="HTHTETR"/>
</dbReference>
<dbReference type="AlphaFoldDB" id="A0A4V2PAG7"/>
<accession>A0A4V2PAG7</accession>
<dbReference type="PANTHER" id="PTHR30055">
    <property type="entry name" value="HTH-TYPE TRANSCRIPTIONAL REGULATOR RUTR"/>
    <property type="match status" value="1"/>
</dbReference>